<protein>
    <recommendedName>
        <fullName evidence="4">Glycine-zipper-containing OmpA-like membrane domain-containing protein</fullName>
    </recommendedName>
</protein>
<proteinExistence type="predicted"/>
<evidence type="ECO:0000256" key="1">
    <source>
        <dbReference type="SAM" id="MobiDB-lite"/>
    </source>
</evidence>
<evidence type="ECO:0000313" key="3">
    <source>
        <dbReference type="Proteomes" id="UP000556026"/>
    </source>
</evidence>
<name>A0A6V8MNK9_9BACT</name>
<reference evidence="3" key="1">
    <citation type="submission" date="2020-06" db="EMBL/GenBank/DDBJ databases">
        <title>Draft genomic sequence of Geomonas sp. Red330.</title>
        <authorList>
            <person name="Itoh H."/>
            <person name="Zhenxing X."/>
            <person name="Ushijima N."/>
            <person name="Masuda Y."/>
            <person name="Shiratori Y."/>
            <person name="Senoo K."/>
        </authorList>
    </citation>
    <scope>NUCLEOTIDE SEQUENCE [LARGE SCALE GENOMIC DNA]</scope>
    <source>
        <strain evidence="3">Red330</strain>
    </source>
</reference>
<comment type="caution">
    <text evidence="2">The sequence shown here is derived from an EMBL/GenBank/DDBJ whole genome shotgun (WGS) entry which is preliminary data.</text>
</comment>
<dbReference type="RefSeq" id="WP_246399918.1">
    <property type="nucleotide sequence ID" value="NZ_BLXX01000016.1"/>
</dbReference>
<dbReference type="Proteomes" id="UP000556026">
    <property type="component" value="Unassembled WGS sequence"/>
</dbReference>
<organism evidence="2 3">
    <name type="scientific">Geomonas silvestris</name>
    <dbReference type="NCBI Taxonomy" id="2740184"/>
    <lineage>
        <taxon>Bacteria</taxon>
        <taxon>Pseudomonadati</taxon>
        <taxon>Thermodesulfobacteriota</taxon>
        <taxon>Desulfuromonadia</taxon>
        <taxon>Geobacterales</taxon>
        <taxon>Geobacteraceae</taxon>
        <taxon>Geomonas</taxon>
    </lineage>
</organism>
<dbReference type="AlphaFoldDB" id="A0A6V8MNK9"/>
<accession>A0A6V8MNK9</accession>
<sequence length="156" mass="16101">MPTGPTVRVLPAPGKTFEQFQAEDAICRQWAERQVGMKPQERADQNTATGAVAGTAIGGGLGAALGAAGGHAGAGAAIGAGTGLLFGTAAGASSGEASGYEAQRRYDNTYVQCMYAKGNQVPGVVRRTPRRTMAPPPPPPDYDYSVPSDYYPTPER</sequence>
<feature type="compositionally biased region" description="Low complexity" evidence="1">
    <location>
        <begin position="142"/>
        <end position="156"/>
    </location>
</feature>
<keyword evidence="3" id="KW-1185">Reference proteome</keyword>
<evidence type="ECO:0000313" key="2">
    <source>
        <dbReference type="EMBL" id="GFO61571.1"/>
    </source>
</evidence>
<feature type="region of interest" description="Disordered" evidence="1">
    <location>
        <begin position="121"/>
        <end position="156"/>
    </location>
</feature>
<gene>
    <name evidence="2" type="ORF">GMST_38960</name>
</gene>
<dbReference type="EMBL" id="BLXX01000016">
    <property type="protein sequence ID" value="GFO61571.1"/>
    <property type="molecule type" value="Genomic_DNA"/>
</dbReference>
<evidence type="ECO:0008006" key="4">
    <source>
        <dbReference type="Google" id="ProtNLM"/>
    </source>
</evidence>